<sequence>MPSILTKLSKLPRPTLRDAAPAILGTSAVFVVIHLYKKHYKLGEYSVPGTLKIKLSEQKAAKERAHVDWNFIKKLYRIVKILIPSIFSAEILYMILIAISLLLRTYADVWMITTSTKIEASIIARKKNKFVKSTMNYLMCMPLISVVNSFLKFGLSELKLRFRERLTQHFYKQYLNGFTFYKMSNLDNRISNADQLLTQDVDKFCEVLSSCTQTCRSHW</sequence>
<dbReference type="InterPro" id="IPR011527">
    <property type="entry name" value="ABC1_TM_dom"/>
</dbReference>
<dbReference type="PANTHER" id="PTHR11384:SF62">
    <property type="entry name" value="ATP-BINDING CASSETTE SUB-FAMILY D MEMBER 3"/>
    <property type="match status" value="1"/>
</dbReference>
<dbReference type="GO" id="GO:0140359">
    <property type="term" value="F:ABC-type transporter activity"/>
    <property type="evidence" value="ECO:0007669"/>
    <property type="project" value="InterPro"/>
</dbReference>
<feature type="transmembrane region" description="Helical" evidence="5">
    <location>
        <begin position="81"/>
        <end position="103"/>
    </location>
</feature>
<evidence type="ECO:0000256" key="2">
    <source>
        <dbReference type="ARBA" id="ARBA00022692"/>
    </source>
</evidence>
<dbReference type="GO" id="GO:0005778">
    <property type="term" value="C:peroxisomal membrane"/>
    <property type="evidence" value="ECO:0007669"/>
    <property type="project" value="TreeGrafter"/>
</dbReference>
<evidence type="ECO:0000259" key="6">
    <source>
        <dbReference type="Pfam" id="PF06472"/>
    </source>
</evidence>
<keyword evidence="3 5" id="KW-1133">Transmembrane helix</keyword>
<evidence type="ECO:0000256" key="1">
    <source>
        <dbReference type="ARBA" id="ARBA00022448"/>
    </source>
</evidence>
<feature type="domain" description="ABC transmembrane type-1" evidence="6">
    <location>
        <begin position="78"/>
        <end position="210"/>
    </location>
</feature>
<keyword evidence="7" id="KW-1185">Reference proteome</keyword>
<evidence type="ECO:0000256" key="4">
    <source>
        <dbReference type="ARBA" id="ARBA00023136"/>
    </source>
</evidence>
<dbReference type="GO" id="GO:0042760">
    <property type="term" value="P:very long-chain fatty acid catabolic process"/>
    <property type="evidence" value="ECO:0007669"/>
    <property type="project" value="TreeGrafter"/>
</dbReference>
<dbReference type="Proteomes" id="UP000887574">
    <property type="component" value="Unplaced"/>
</dbReference>
<keyword evidence="1" id="KW-0813">Transport</keyword>
<evidence type="ECO:0000313" key="8">
    <source>
        <dbReference type="WBParaSite" id="jg26085"/>
    </source>
</evidence>
<name>A0A915E3I1_9BILA</name>
<feature type="transmembrane region" description="Helical" evidence="5">
    <location>
        <begin position="20"/>
        <end position="36"/>
    </location>
</feature>
<dbReference type="Pfam" id="PF06472">
    <property type="entry name" value="ABC_membrane_2"/>
    <property type="match status" value="1"/>
</dbReference>
<evidence type="ECO:0000256" key="3">
    <source>
        <dbReference type="ARBA" id="ARBA00022989"/>
    </source>
</evidence>
<dbReference type="GO" id="GO:0005324">
    <property type="term" value="F:long-chain fatty acid transmembrane transporter activity"/>
    <property type="evidence" value="ECO:0007669"/>
    <property type="project" value="TreeGrafter"/>
</dbReference>
<dbReference type="GO" id="GO:0015910">
    <property type="term" value="P:long-chain fatty acid import into peroxisome"/>
    <property type="evidence" value="ECO:0007669"/>
    <property type="project" value="TreeGrafter"/>
</dbReference>
<keyword evidence="2 5" id="KW-0812">Transmembrane</keyword>
<dbReference type="GO" id="GO:0005524">
    <property type="term" value="F:ATP binding"/>
    <property type="evidence" value="ECO:0007669"/>
    <property type="project" value="InterPro"/>
</dbReference>
<protein>
    <submittedName>
        <fullName evidence="8">ABC transmembrane type-1 domain-containing protein</fullName>
    </submittedName>
</protein>
<dbReference type="GO" id="GO:0006635">
    <property type="term" value="P:fatty acid beta-oxidation"/>
    <property type="evidence" value="ECO:0007669"/>
    <property type="project" value="TreeGrafter"/>
</dbReference>
<dbReference type="PANTHER" id="PTHR11384">
    <property type="entry name" value="ATP-BINDING CASSETTE, SUB-FAMILY D MEMBER"/>
    <property type="match status" value="1"/>
</dbReference>
<dbReference type="GO" id="GO:0007031">
    <property type="term" value="P:peroxisome organization"/>
    <property type="evidence" value="ECO:0007669"/>
    <property type="project" value="TreeGrafter"/>
</dbReference>
<dbReference type="InterPro" id="IPR050835">
    <property type="entry name" value="ABC_transporter_sub-D"/>
</dbReference>
<keyword evidence="4 5" id="KW-0472">Membrane</keyword>
<proteinExistence type="predicted"/>
<feature type="transmembrane region" description="Helical" evidence="5">
    <location>
        <begin position="135"/>
        <end position="155"/>
    </location>
</feature>
<dbReference type="AlphaFoldDB" id="A0A915E3I1"/>
<accession>A0A915E3I1</accession>
<evidence type="ECO:0000313" key="7">
    <source>
        <dbReference type="Proteomes" id="UP000887574"/>
    </source>
</evidence>
<dbReference type="WBParaSite" id="jg26085">
    <property type="protein sequence ID" value="jg26085"/>
    <property type="gene ID" value="jg26085"/>
</dbReference>
<organism evidence="7 8">
    <name type="scientific">Ditylenchus dipsaci</name>
    <dbReference type="NCBI Taxonomy" id="166011"/>
    <lineage>
        <taxon>Eukaryota</taxon>
        <taxon>Metazoa</taxon>
        <taxon>Ecdysozoa</taxon>
        <taxon>Nematoda</taxon>
        <taxon>Chromadorea</taxon>
        <taxon>Rhabditida</taxon>
        <taxon>Tylenchina</taxon>
        <taxon>Tylenchomorpha</taxon>
        <taxon>Sphaerularioidea</taxon>
        <taxon>Anguinidae</taxon>
        <taxon>Anguininae</taxon>
        <taxon>Ditylenchus</taxon>
    </lineage>
</organism>
<reference evidence="8" key="1">
    <citation type="submission" date="2022-11" db="UniProtKB">
        <authorList>
            <consortium name="WormBaseParasite"/>
        </authorList>
    </citation>
    <scope>IDENTIFICATION</scope>
</reference>
<evidence type="ECO:0000256" key="5">
    <source>
        <dbReference type="SAM" id="Phobius"/>
    </source>
</evidence>